<dbReference type="InterPro" id="IPR052164">
    <property type="entry name" value="Anthracycline_SecMetBiosynth"/>
</dbReference>
<dbReference type="SUPFAM" id="SSF54593">
    <property type="entry name" value="Glyoxalase/Bleomycin resistance protein/Dihydroxybiphenyl dioxygenase"/>
    <property type="match status" value="1"/>
</dbReference>
<feature type="domain" description="VOC" evidence="1">
    <location>
        <begin position="4"/>
        <end position="124"/>
    </location>
</feature>
<dbReference type="InterPro" id="IPR037523">
    <property type="entry name" value="VOC_core"/>
</dbReference>
<protein>
    <recommendedName>
        <fullName evidence="1">VOC domain-containing protein</fullName>
    </recommendedName>
</protein>
<evidence type="ECO:0000259" key="1">
    <source>
        <dbReference type="PROSITE" id="PS51819"/>
    </source>
</evidence>
<dbReference type="CDD" id="cd07247">
    <property type="entry name" value="SgaA_N_like"/>
    <property type="match status" value="1"/>
</dbReference>
<dbReference type="AlphaFoldDB" id="A0A420DGL1"/>
<gene>
    <name evidence="2" type="ORF">BXY80_2141</name>
</gene>
<dbReference type="Pfam" id="PF00903">
    <property type="entry name" value="Glyoxalase"/>
    <property type="match status" value="1"/>
</dbReference>
<dbReference type="RefSeq" id="WP_120201734.1">
    <property type="nucleotide sequence ID" value="NZ_RAQJ01000004.1"/>
</dbReference>
<dbReference type="EMBL" id="RAQJ01000004">
    <property type="protein sequence ID" value="RKE92224.1"/>
    <property type="molecule type" value="Genomic_DNA"/>
</dbReference>
<dbReference type="Proteomes" id="UP000284892">
    <property type="component" value="Unassembled WGS sequence"/>
</dbReference>
<sequence length="125" mass="13969">MKNAVNWFEIPVNNYNRAKQFYETVMGTKIKDHHMPEQNTKYGMFSYDEDNNGVGGAIIEAEGQNPTTDGATIYLNGGENLNTALNKVEPQGGKIIMPKTDIGEFGYIAQFIDTEGNRIALHSYM</sequence>
<proteinExistence type="predicted"/>
<dbReference type="InterPro" id="IPR029068">
    <property type="entry name" value="Glyas_Bleomycin-R_OHBP_Dase"/>
</dbReference>
<dbReference type="PROSITE" id="PS51819">
    <property type="entry name" value="VOC"/>
    <property type="match status" value="1"/>
</dbReference>
<organism evidence="2 3">
    <name type="scientific">Ichthyenterobacterium magnum</name>
    <dbReference type="NCBI Taxonomy" id="1230530"/>
    <lineage>
        <taxon>Bacteria</taxon>
        <taxon>Pseudomonadati</taxon>
        <taxon>Bacteroidota</taxon>
        <taxon>Flavobacteriia</taxon>
        <taxon>Flavobacteriales</taxon>
        <taxon>Flavobacteriaceae</taxon>
        <taxon>Ichthyenterobacterium</taxon>
    </lineage>
</organism>
<accession>A0A420DGL1</accession>
<comment type="caution">
    <text evidence="2">The sequence shown here is derived from an EMBL/GenBank/DDBJ whole genome shotgun (WGS) entry which is preliminary data.</text>
</comment>
<reference evidence="2 3" key="1">
    <citation type="submission" date="2018-09" db="EMBL/GenBank/DDBJ databases">
        <title>Genomic Encyclopedia of Archaeal and Bacterial Type Strains, Phase II (KMG-II): from individual species to whole genera.</title>
        <authorList>
            <person name="Goeker M."/>
        </authorList>
    </citation>
    <scope>NUCLEOTIDE SEQUENCE [LARGE SCALE GENOMIC DNA]</scope>
    <source>
        <strain evidence="2 3">DSM 26283</strain>
    </source>
</reference>
<dbReference type="InterPro" id="IPR004360">
    <property type="entry name" value="Glyas_Fos-R_dOase_dom"/>
</dbReference>
<evidence type="ECO:0000313" key="3">
    <source>
        <dbReference type="Proteomes" id="UP000284892"/>
    </source>
</evidence>
<keyword evidence="3" id="KW-1185">Reference proteome</keyword>
<dbReference type="PANTHER" id="PTHR33993:SF2">
    <property type="entry name" value="VOC DOMAIN-CONTAINING PROTEIN"/>
    <property type="match status" value="1"/>
</dbReference>
<evidence type="ECO:0000313" key="2">
    <source>
        <dbReference type="EMBL" id="RKE92224.1"/>
    </source>
</evidence>
<dbReference type="Gene3D" id="3.10.180.10">
    <property type="entry name" value="2,3-Dihydroxybiphenyl 1,2-Dioxygenase, domain 1"/>
    <property type="match status" value="1"/>
</dbReference>
<dbReference type="OrthoDB" id="9804235at2"/>
<dbReference type="PANTHER" id="PTHR33993">
    <property type="entry name" value="GLYOXALASE-RELATED"/>
    <property type="match status" value="1"/>
</dbReference>
<name>A0A420DGL1_9FLAO</name>